<proteinExistence type="predicted"/>
<keyword evidence="1" id="KW-0812">Transmembrane</keyword>
<dbReference type="Proteomes" id="UP000053660">
    <property type="component" value="Unassembled WGS sequence"/>
</dbReference>
<gene>
    <name evidence="2" type="ORF">OESDEN_20763</name>
</gene>
<keyword evidence="1" id="KW-1133">Transmembrane helix</keyword>
<keyword evidence="1" id="KW-0472">Membrane</keyword>
<sequence>MPSISSTTMYGFLIILSALAFYAMQTTETVDVGRLWLIDHTTSLIGTYMATASLLAFSHPYCLTRSYHPRQDLTEV</sequence>
<name>A0A0B1S8P2_OESDE</name>
<accession>A0A0B1S8P2</accession>
<dbReference type="AlphaFoldDB" id="A0A0B1S8P2"/>
<feature type="transmembrane region" description="Helical" evidence="1">
    <location>
        <begin position="7"/>
        <end position="24"/>
    </location>
</feature>
<protein>
    <submittedName>
        <fullName evidence="2">Uncharacterized protein</fullName>
    </submittedName>
</protein>
<evidence type="ECO:0000313" key="2">
    <source>
        <dbReference type="EMBL" id="KHJ79585.1"/>
    </source>
</evidence>
<keyword evidence="3" id="KW-1185">Reference proteome</keyword>
<dbReference type="EMBL" id="KN604270">
    <property type="protein sequence ID" value="KHJ79585.1"/>
    <property type="molecule type" value="Genomic_DNA"/>
</dbReference>
<evidence type="ECO:0000256" key="1">
    <source>
        <dbReference type="SAM" id="Phobius"/>
    </source>
</evidence>
<feature type="transmembrane region" description="Helical" evidence="1">
    <location>
        <begin position="44"/>
        <end position="63"/>
    </location>
</feature>
<evidence type="ECO:0000313" key="3">
    <source>
        <dbReference type="Proteomes" id="UP000053660"/>
    </source>
</evidence>
<organism evidence="2 3">
    <name type="scientific">Oesophagostomum dentatum</name>
    <name type="common">Nodular worm</name>
    <dbReference type="NCBI Taxonomy" id="61180"/>
    <lineage>
        <taxon>Eukaryota</taxon>
        <taxon>Metazoa</taxon>
        <taxon>Ecdysozoa</taxon>
        <taxon>Nematoda</taxon>
        <taxon>Chromadorea</taxon>
        <taxon>Rhabditida</taxon>
        <taxon>Rhabditina</taxon>
        <taxon>Rhabditomorpha</taxon>
        <taxon>Strongyloidea</taxon>
        <taxon>Strongylidae</taxon>
        <taxon>Oesophagostomum</taxon>
    </lineage>
</organism>
<reference evidence="2 3" key="1">
    <citation type="submission" date="2014-03" db="EMBL/GenBank/DDBJ databases">
        <title>Draft genome of the hookworm Oesophagostomum dentatum.</title>
        <authorList>
            <person name="Mitreva M."/>
        </authorList>
    </citation>
    <scope>NUCLEOTIDE SEQUENCE [LARGE SCALE GENOMIC DNA]</scope>
    <source>
        <strain evidence="2 3">OD-Hann</strain>
    </source>
</reference>